<keyword evidence="2" id="KW-1185">Reference proteome</keyword>
<reference evidence="1" key="2">
    <citation type="submission" date="2023-05" db="EMBL/GenBank/DDBJ databases">
        <authorList>
            <person name="Fouks B."/>
        </authorList>
    </citation>
    <scope>NUCLEOTIDE SEQUENCE</scope>
    <source>
        <strain evidence="1">Stay&amp;Tobe</strain>
        <tissue evidence="1">Testes</tissue>
    </source>
</reference>
<sequence>AIMIELCWNDSNYEPYIEINVSDKPSMRLFNFVLLTIHDHQKAVKNKELVACSCVHFLHILSDHETGRLCSSKTGIIERTLIYIEMVKYITHLGCDSFPVILRGSRSSQKNKQRSYNIRLCGERLETNISYSIGNDNLENIWLRGFCVGLLDAIK</sequence>
<accession>A0AAD7Z9I0</accession>
<organism evidence="1 2">
    <name type="scientific">Diploptera punctata</name>
    <name type="common">Pacific beetle cockroach</name>
    <dbReference type="NCBI Taxonomy" id="6984"/>
    <lineage>
        <taxon>Eukaryota</taxon>
        <taxon>Metazoa</taxon>
        <taxon>Ecdysozoa</taxon>
        <taxon>Arthropoda</taxon>
        <taxon>Hexapoda</taxon>
        <taxon>Insecta</taxon>
        <taxon>Pterygota</taxon>
        <taxon>Neoptera</taxon>
        <taxon>Polyneoptera</taxon>
        <taxon>Dictyoptera</taxon>
        <taxon>Blattodea</taxon>
        <taxon>Blaberoidea</taxon>
        <taxon>Blaberidae</taxon>
        <taxon>Diplopterinae</taxon>
        <taxon>Diploptera</taxon>
    </lineage>
</organism>
<dbReference type="EMBL" id="JASPKZ010009809">
    <property type="protein sequence ID" value="KAJ9576077.1"/>
    <property type="molecule type" value="Genomic_DNA"/>
</dbReference>
<comment type="caution">
    <text evidence="1">The sequence shown here is derived from an EMBL/GenBank/DDBJ whole genome shotgun (WGS) entry which is preliminary data.</text>
</comment>
<feature type="non-terminal residue" evidence="1">
    <location>
        <position position="155"/>
    </location>
</feature>
<reference evidence="1" key="1">
    <citation type="journal article" date="2023" name="IScience">
        <title>Live-bearing cockroach genome reveals convergent evolutionary mechanisms linked to viviparity in insects and beyond.</title>
        <authorList>
            <person name="Fouks B."/>
            <person name="Harrison M.C."/>
            <person name="Mikhailova A.A."/>
            <person name="Marchal E."/>
            <person name="English S."/>
            <person name="Carruthers M."/>
            <person name="Jennings E.C."/>
            <person name="Chiamaka E.L."/>
            <person name="Frigard R.A."/>
            <person name="Pippel M."/>
            <person name="Attardo G.M."/>
            <person name="Benoit J.B."/>
            <person name="Bornberg-Bauer E."/>
            <person name="Tobe S.S."/>
        </authorList>
    </citation>
    <scope>NUCLEOTIDE SEQUENCE</scope>
    <source>
        <strain evidence="1">Stay&amp;Tobe</strain>
    </source>
</reference>
<proteinExistence type="predicted"/>
<name>A0AAD7Z9I0_DIPPU</name>
<gene>
    <name evidence="1" type="ORF">L9F63_007042</name>
</gene>
<dbReference type="Proteomes" id="UP001233999">
    <property type="component" value="Unassembled WGS sequence"/>
</dbReference>
<dbReference type="AlphaFoldDB" id="A0AAD7Z9I0"/>
<protein>
    <submittedName>
        <fullName evidence="1">Uncharacterized protein</fullName>
    </submittedName>
</protein>
<feature type="non-terminal residue" evidence="1">
    <location>
        <position position="1"/>
    </location>
</feature>
<evidence type="ECO:0000313" key="2">
    <source>
        <dbReference type="Proteomes" id="UP001233999"/>
    </source>
</evidence>
<evidence type="ECO:0000313" key="1">
    <source>
        <dbReference type="EMBL" id="KAJ9576077.1"/>
    </source>
</evidence>